<evidence type="ECO:0000256" key="2">
    <source>
        <dbReference type="ARBA" id="ARBA00022840"/>
    </source>
</evidence>
<protein>
    <submittedName>
        <fullName evidence="3">P-loop NTPase</fullName>
    </submittedName>
</protein>
<dbReference type="GO" id="GO:0051782">
    <property type="term" value="P:negative regulation of cell division"/>
    <property type="evidence" value="ECO:0007669"/>
    <property type="project" value="TreeGrafter"/>
</dbReference>
<dbReference type="AlphaFoldDB" id="A0A8J7PJP6"/>
<dbReference type="Proteomes" id="UP000664277">
    <property type="component" value="Unassembled WGS sequence"/>
</dbReference>
<comment type="caution">
    <text evidence="3">The sequence shown here is derived from an EMBL/GenBank/DDBJ whole genome shotgun (WGS) entry which is preliminary data.</text>
</comment>
<dbReference type="GO" id="GO:0005524">
    <property type="term" value="F:ATP binding"/>
    <property type="evidence" value="ECO:0007669"/>
    <property type="project" value="UniProtKB-KW"/>
</dbReference>
<dbReference type="InterPro" id="IPR027417">
    <property type="entry name" value="P-loop_NTPase"/>
</dbReference>
<dbReference type="PANTHER" id="PTHR43384">
    <property type="entry name" value="SEPTUM SITE-DETERMINING PROTEIN MIND HOMOLOG, CHLOROPLASTIC-RELATED"/>
    <property type="match status" value="1"/>
</dbReference>
<sequence length="260" mass="27877">MPVSNMKVSSIKEGKTIGVLGVKGGVGSSTFALNLASALALGEKVNLVDGNLQQPDLATLLNVSPRFNLQDLSPRLDGLTEEMLASMSLPEKDLGNLTLITPPLVLDQALTISPYALVNLLAGLRQLNHTTVIDLPKIMDQTLLDLLDSLSHLFLLIEATVPAIAAAARWLKVISDLGFAGENLTIVLNRAGGKNKEIEGQILQMVKDRDFNLVKLANDFKEVENAAVVGLPLVLTAPRCAYSRSLKNIVASISLEYSRS</sequence>
<gene>
    <name evidence="3" type="ORF">J0M35_14980</name>
</gene>
<evidence type="ECO:0000256" key="1">
    <source>
        <dbReference type="ARBA" id="ARBA00022741"/>
    </source>
</evidence>
<organism evidence="3 4">
    <name type="scientific">Candidatus Obscuribacter phosphatis</name>
    <dbReference type="NCBI Taxonomy" id="1906157"/>
    <lineage>
        <taxon>Bacteria</taxon>
        <taxon>Bacillati</taxon>
        <taxon>Candidatus Melainabacteria</taxon>
        <taxon>Candidatus Obscuribacterales</taxon>
        <taxon>Candidatus Obscuribacteraceae</taxon>
        <taxon>Candidatus Obscuribacter</taxon>
    </lineage>
</organism>
<accession>A0A8J7PJP6</accession>
<name>A0A8J7PJP6_9BACT</name>
<keyword evidence="1" id="KW-0547">Nucleotide-binding</keyword>
<dbReference type="Pfam" id="PF10609">
    <property type="entry name" value="ParA"/>
    <property type="match status" value="1"/>
</dbReference>
<reference evidence="3" key="1">
    <citation type="submission" date="2021-02" db="EMBL/GenBank/DDBJ databases">
        <title>Genome-Resolved Metagenomics of a Microbial Community Performing Photosynthetic Biological Nutrient Removal.</title>
        <authorList>
            <person name="Mcdaniel E.A."/>
        </authorList>
    </citation>
    <scope>NUCLEOTIDE SEQUENCE</scope>
    <source>
        <strain evidence="3">UWPOB_OBS1</strain>
    </source>
</reference>
<keyword evidence="2" id="KW-0067">ATP-binding</keyword>
<evidence type="ECO:0000313" key="4">
    <source>
        <dbReference type="Proteomes" id="UP000664277"/>
    </source>
</evidence>
<dbReference type="InterPro" id="IPR033756">
    <property type="entry name" value="YlxH/NBP35"/>
</dbReference>
<dbReference type="PANTHER" id="PTHR43384:SF13">
    <property type="entry name" value="SLR0110 PROTEIN"/>
    <property type="match status" value="1"/>
</dbReference>
<dbReference type="GO" id="GO:0005829">
    <property type="term" value="C:cytosol"/>
    <property type="evidence" value="ECO:0007669"/>
    <property type="project" value="TreeGrafter"/>
</dbReference>
<dbReference type="InterPro" id="IPR050625">
    <property type="entry name" value="ParA/MinD_ATPase"/>
</dbReference>
<evidence type="ECO:0000313" key="3">
    <source>
        <dbReference type="EMBL" id="MBN8661668.1"/>
    </source>
</evidence>
<dbReference type="Gene3D" id="3.40.50.300">
    <property type="entry name" value="P-loop containing nucleotide triphosphate hydrolases"/>
    <property type="match status" value="1"/>
</dbReference>
<proteinExistence type="predicted"/>
<dbReference type="EMBL" id="JAFLCK010000023">
    <property type="protein sequence ID" value="MBN8661668.1"/>
    <property type="molecule type" value="Genomic_DNA"/>
</dbReference>
<dbReference type="SUPFAM" id="SSF52540">
    <property type="entry name" value="P-loop containing nucleoside triphosphate hydrolases"/>
    <property type="match status" value="1"/>
</dbReference>
<dbReference type="GO" id="GO:0016887">
    <property type="term" value="F:ATP hydrolysis activity"/>
    <property type="evidence" value="ECO:0007669"/>
    <property type="project" value="TreeGrafter"/>
</dbReference>
<dbReference type="GO" id="GO:0009898">
    <property type="term" value="C:cytoplasmic side of plasma membrane"/>
    <property type="evidence" value="ECO:0007669"/>
    <property type="project" value="TreeGrafter"/>
</dbReference>